<organism evidence="1 2">
    <name type="scientific">Metallosphaera yellowstonensis MK1</name>
    <dbReference type="NCBI Taxonomy" id="671065"/>
    <lineage>
        <taxon>Archaea</taxon>
        <taxon>Thermoproteota</taxon>
        <taxon>Thermoprotei</taxon>
        <taxon>Sulfolobales</taxon>
        <taxon>Sulfolobaceae</taxon>
        <taxon>Metallosphaera</taxon>
    </lineage>
</organism>
<name>H2C7W9_9CREN</name>
<keyword evidence="2" id="KW-1185">Reference proteome</keyword>
<dbReference type="RefSeq" id="WP_009074457.1">
    <property type="nucleotide sequence ID" value="NZ_JH597770.1"/>
</dbReference>
<evidence type="ECO:0000313" key="1">
    <source>
        <dbReference type="EMBL" id="EHP68245.1"/>
    </source>
</evidence>
<dbReference type="Proteomes" id="UP000003980">
    <property type="component" value="Unassembled WGS sequence"/>
</dbReference>
<dbReference type="EMBL" id="JH597770">
    <property type="protein sequence ID" value="EHP68245.1"/>
    <property type="molecule type" value="Genomic_DNA"/>
</dbReference>
<reference evidence="1 2" key="1">
    <citation type="submission" date="2012-01" db="EMBL/GenBank/DDBJ databases">
        <title>Improved High-Quality Draft sequence of Metallosphaera yellowstonensis MK1.</title>
        <authorList>
            <consortium name="US DOE Joint Genome Institute"/>
            <person name="Lucas S."/>
            <person name="Han J."/>
            <person name="Cheng J.-F."/>
            <person name="Goodwin L."/>
            <person name="Pitluck S."/>
            <person name="Peters L."/>
            <person name="Teshima H."/>
            <person name="Detter J.C."/>
            <person name="Han C."/>
            <person name="Tapia R."/>
            <person name="Land M."/>
            <person name="Hauser L."/>
            <person name="Kyrpides N."/>
            <person name="Kozubal M."/>
            <person name="Macur R.E."/>
            <person name="Jay Z."/>
            <person name="Inskeep W."/>
            <person name="Woyke T."/>
        </authorList>
    </citation>
    <scope>NUCLEOTIDE SEQUENCE [LARGE SCALE GENOMIC DNA]</scope>
    <source>
        <strain evidence="1 2">MK1</strain>
    </source>
</reference>
<protein>
    <submittedName>
        <fullName evidence="1">Uncharacterized protein</fullName>
    </submittedName>
</protein>
<dbReference type="eggNOG" id="arCOG05917">
    <property type="taxonomic scope" value="Archaea"/>
</dbReference>
<gene>
    <name evidence="1" type="ORF">MetMK1DRAFT_00026680</name>
</gene>
<proteinExistence type="predicted"/>
<dbReference type="HOGENOM" id="CLU_2056095_0_0_2"/>
<evidence type="ECO:0000313" key="2">
    <source>
        <dbReference type="Proteomes" id="UP000003980"/>
    </source>
</evidence>
<dbReference type="AlphaFoldDB" id="H2C7W9"/>
<dbReference type="OrthoDB" id="33465at2157"/>
<accession>H2C7W9</accession>
<sequence>MNLKEYLEKKNFRYRVNEGIEEIYMDDYVFYIKNNTLHIPIPLPTGRENLDELVTMGTFYARASRLVQGLKGKVEYELRETTVEVVVNFTCREELEQKLINALEGIESLRYFM</sequence>
<dbReference type="STRING" id="671065.MetMK1DRAFT_00026680"/>